<dbReference type="GO" id="GO:0005634">
    <property type="term" value="C:nucleus"/>
    <property type="evidence" value="ECO:0007669"/>
    <property type="project" value="UniProtKB-SubCell"/>
</dbReference>
<dbReference type="GO" id="GO:0045892">
    <property type="term" value="P:negative regulation of DNA-templated transcription"/>
    <property type="evidence" value="ECO:0007669"/>
    <property type="project" value="UniProtKB-UniRule"/>
</dbReference>
<dbReference type="PROSITE" id="PS51754">
    <property type="entry name" value="OVATE"/>
    <property type="match status" value="1"/>
</dbReference>
<gene>
    <name evidence="9" type="ORF">KSP39_PZI018592</name>
</gene>
<reference evidence="9 10" key="1">
    <citation type="journal article" date="2022" name="Nat. Plants">
        <title>Genomes of leafy and leafless Platanthera orchids illuminate the evolution of mycoheterotrophy.</title>
        <authorList>
            <person name="Li M.H."/>
            <person name="Liu K.W."/>
            <person name="Li Z."/>
            <person name="Lu H.C."/>
            <person name="Ye Q.L."/>
            <person name="Zhang D."/>
            <person name="Wang J.Y."/>
            <person name="Li Y.F."/>
            <person name="Zhong Z.M."/>
            <person name="Liu X."/>
            <person name="Yu X."/>
            <person name="Liu D.K."/>
            <person name="Tu X.D."/>
            <person name="Liu B."/>
            <person name="Hao Y."/>
            <person name="Liao X.Y."/>
            <person name="Jiang Y.T."/>
            <person name="Sun W.H."/>
            <person name="Chen J."/>
            <person name="Chen Y.Q."/>
            <person name="Ai Y."/>
            <person name="Zhai J.W."/>
            <person name="Wu S.S."/>
            <person name="Zhou Z."/>
            <person name="Hsiao Y.Y."/>
            <person name="Wu W.L."/>
            <person name="Chen Y.Y."/>
            <person name="Lin Y.F."/>
            <person name="Hsu J.L."/>
            <person name="Li C.Y."/>
            <person name="Wang Z.W."/>
            <person name="Zhao X."/>
            <person name="Zhong W.Y."/>
            <person name="Ma X.K."/>
            <person name="Ma L."/>
            <person name="Huang J."/>
            <person name="Chen G.Z."/>
            <person name="Huang M.Z."/>
            <person name="Huang L."/>
            <person name="Peng D.H."/>
            <person name="Luo Y.B."/>
            <person name="Zou S.Q."/>
            <person name="Chen S.P."/>
            <person name="Lan S."/>
            <person name="Tsai W.C."/>
            <person name="Van de Peer Y."/>
            <person name="Liu Z.J."/>
        </authorList>
    </citation>
    <scope>NUCLEOTIDE SEQUENCE [LARGE SCALE GENOMIC DNA]</scope>
    <source>
        <strain evidence="9">Lor287</strain>
    </source>
</reference>
<evidence type="ECO:0000256" key="5">
    <source>
        <dbReference type="ARBA" id="ARBA00023242"/>
    </source>
</evidence>
<dbReference type="InterPro" id="IPR038933">
    <property type="entry name" value="Ovate"/>
</dbReference>
<evidence type="ECO:0000256" key="2">
    <source>
        <dbReference type="ARBA" id="ARBA00022491"/>
    </source>
</evidence>
<dbReference type="NCBIfam" id="TIGR01568">
    <property type="entry name" value="A_thal_3678"/>
    <property type="match status" value="1"/>
</dbReference>
<feature type="region of interest" description="Disordered" evidence="7">
    <location>
        <begin position="27"/>
        <end position="57"/>
    </location>
</feature>
<proteinExistence type="predicted"/>
<comment type="function">
    <text evidence="6">Transcriptional repressor that regulates multiple aspects of plant growth and development.</text>
</comment>
<keyword evidence="4 6" id="KW-0804">Transcription</keyword>
<sequence>MGNYRFKLSDMVPNAWFYKLKDMSRARKGQNRAQHQRTNQKTLQIQQNSSPKNEALLPSRASYYFSNRAEAERPHGSPLHPRASDTLFPQDSPKKMKRNSGRKPIDAIRSIKISASASELPALKLELPPIMTKPAKKETGDAENQQRRRSPTGIHRLRMRASSPRMVATARKVQAARKSVSKRLTRTFAVVKSSTDPQRDFRESMVEMISENNIRSSKDLEELLACYLLLNENEYHDVIVKVFEQIWVDLTDIIV</sequence>
<feature type="region of interest" description="Disordered" evidence="7">
    <location>
        <begin position="133"/>
        <end position="152"/>
    </location>
</feature>
<keyword evidence="3 6" id="KW-0805">Transcription regulation</keyword>
<keyword evidence="10" id="KW-1185">Reference proteome</keyword>
<evidence type="ECO:0000256" key="1">
    <source>
        <dbReference type="ARBA" id="ARBA00004123"/>
    </source>
</evidence>
<dbReference type="GO" id="GO:0003677">
    <property type="term" value="F:DNA binding"/>
    <property type="evidence" value="ECO:0007669"/>
    <property type="project" value="InterPro"/>
</dbReference>
<feature type="compositionally biased region" description="Polar residues" evidence="7">
    <location>
        <begin position="31"/>
        <end position="52"/>
    </location>
</feature>
<organism evidence="9 10">
    <name type="scientific">Platanthera zijinensis</name>
    <dbReference type="NCBI Taxonomy" id="2320716"/>
    <lineage>
        <taxon>Eukaryota</taxon>
        <taxon>Viridiplantae</taxon>
        <taxon>Streptophyta</taxon>
        <taxon>Embryophyta</taxon>
        <taxon>Tracheophyta</taxon>
        <taxon>Spermatophyta</taxon>
        <taxon>Magnoliopsida</taxon>
        <taxon>Liliopsida</taxon>
        <taxon>Asparagales</taxon>
        <taxon>Orchidaceae</taxon>
        <taxon>Orchidoideae</taxon>
        <taxon>Orchideae</taxon>
        <taxon>Orchidinae</taxon>
        <taxon>Platanthera</taxon>
    </lineage>
</organism>
<evidence type="ECO:0000256" key="6">
    <source>
        <dbReference type="RuleBase" id="RU367028"/>
    </source>
</evidence>
<comment type="caution">
    <text evidence="9">The sequence shown here is derived from an EMBL/GenBank/DDBJ whole genome shotgun (WGS) entry which is preliminary data.</text>
</comment>
<dbReference type="Pfam" id="PF13724">
    <property type="entry name" value="DNA_binding_2"/>
    <property type="match status" value="1"/>
</dbReference>
<feature type="domain" description="OVATE" evidence="8">
    <location>
        <begin position="190"/>
        <end position="249"/>
    </location>
</feature>
<dbReference type="AlphaFoldDB" id="A0AAP0FZK9"/>
<feature type="region of interest" description="Disordered" evidence="7">
    <location>
        <begin position="69"/>
        <end position="105"/>
    </location>
</feature>
<evidence type="ECO:0000256" key="3">
    <source>
        <dbReference type="ARBA" id="ARBA00023015"/>
    </source>
</evidence>
<dbReference type="InterPro" id="IPR025830">
    <property type="entry name" value="DNA_bnd_dom_ovate"/>
</dbReference>
<dbReference type="PANTHER" id="PTHR33057:SF82">
    <property type="entry name" value="TRANSCRIPTION REPRESSOR OFP5"/>
    <property type="match status" value="1"/>
</dbReference>
<feature type="compositionally biased region" description="Basic and acidic residues" evidence="7">
    <location>
        <begin position="135"/>
        <end position="146"/>
    </location>
</feature>
<name>A0AAP0FZK9_9ASPA</name>
<keyword evidence="2 6" id="KW-0678">Repressor</keyword>
<dbReference type="Pfam" id="PF04844">
    <property type="entry name" value="Ovate"/>
    <property type="match status" value="1"/>
</dbReference>
<dbReference type="PANTHER" id="PTHR33057">
    <property type="entry name" value="TRANSCRIPTION REPRESSOR OFP7-RELATED"/>
    <property type="match status" value="1"/>
</dbReference>
<keyword evidence="5 6" id="KW-0539">Nucleus</keyword>
<evidence type="ECO:0000256" key="4">
    <source>
        <dbReference type="ARBA" id="ARBA00023163"/>
    </source>
</evidence>
<comment type="subcellular location">
    <subcellularLocation>
        <location evidence="1 6">Nucleus</location>
    </subcellularLocation>
</comment>
<protein>
    <recommendedName>
        <fullName evidence="6">Transcription repressor</fullName>
    </recommendedName>
    <alternativeName>
        <fullName evidence="6">Ovate family protein</fullName>
    </alternativeName>
</protein>
<evidence type="ECO:0000313" key="10">
    <source>
        <dbReference type="Proteomes" id="UP001418222"/>
    </source>
</evidence>
<accession>A0AAP0FZK9</accession>
<evidence type="ECO:0000313" key="9">
    <source>
        <dbReference type="EMBL" id="KAK8926566.1"/>
    </source>
</evidence>
<dbReference type="InterPro" id="IPR006458">
    <property type="entry name" value="Ovate_C"/>
</dbReference>
<evidence type="ECO:0000256" key="7">
    <source>
        <dbReference type="SAM" id="MobiDB-lite"/>
    </source>
</evidence>
<dbReference type="EMBL" id="JBBWWQ010000016">
    <property type="protein sequence ID" value="KAK8926566.1"/>
    <property type="molecule type" value="Genomic_DNA"/>
</dbReference>
<dbReference type="Proteomes" id="UP001418222">
    <property type="component" value="Unassembled WGS sequence"/>
</dbReference>
<evidence type="ECO:0000259" key="8">
    <source>
        <dbReference type="PROSITE" id="PS51754"/>
    </source>
</evidence>